<dbReference type="Proteomes" id="UP001189624">
    <property type="component" value="Chromosome 1"/>
</dbReference>
<organism evidence="2 3">
    <name type="scientific">Sphenostylis stenocarpa</name>
    <dbReference type="NCBI Taxonomy" id="92480"/>
    <lineage>
        <taxon>Eukaryota</taxon>
        <taxon>Viridiplantae</taxon>
        <taxon>Streptophyta</taxon>
        <taxon>Embryophyta</taxon>
        <taxon>Tracheophyta</taxon>
        <taxon>Spermatophyta</taxon>
        <taxon>Magnoliopsida</taxon>
        <taxon>eudicotyledons</taxon>
        <taxon>Gunneridae</taxon>
        <taxon>Pentapetalae</taxon>
        <taxon>rosids</taxon>
        <taxon>fabids</taxon>
        <taxon>Fabales</taxon>
        <taxon>Fabaceae</taxon>
        <taxon>Papilionoideae</taxon>
        <taxon>50 kb inversion clade</taxon>
        <taxon>NPAAA clade</taxon>
        <taxon>indigoferoid/millettioid clade</taxon>
        <taxon>Phaseoleae</taxon>
        <taxon>Sphenostylis</taxon>
    </lineage>
</organism>
<evidence type="ECO:0000313" key="3">
    <source>
        <dbReference type="Proteomes" id="UP001189624"/>
    </source>
</evidence>
<dbReference type="Gramene" id="rna-AYBTSS11_LOCUS3350">
    <property type="protein sequence ID" value="CAJ1907757.1"/>
    <property type="gene ID" value="gene-AYBTSS11_LOCUS3350"/>
</dbReference>
<accession>A0AA86VWB9</accession>
<dbReference type="AlphaFoldDB" id="A0AA86VWB9"/>
<name>A0AA86VWB9_9FABA</name>
<proteinExistence type="predicted"/>
<evidence type="ECO:0000313" key="2">
    <source>
        <dbReference type="EMBL" id="CAJ1907757.1"/>
    </source>
</evidence>
<dbReference type="EMBL" id="OY731398">
    <property type="protein sequence ID" value="CAJ1907757.1"/>
    <property type="molecule type" value="Genomic_DNA"/>
</dbReference>
<sequence>MTKDKVIEISDSETESSTGSTASTTSNAIRPSKHFNQTITNPTYKRRSSPPSPPPTRQKKPTKTLARVLPPPSPPKPFRAVATVIPSPPPSNANIMLPIPPRSTALQIHRNSGGSGSHQHHRHHPYLRQIDHPAQRTVDFLSPLEANLSAPVQVPRENPPSNERLVEWASSLTLGNGRRVPVELKLKLN</sequence>
<gene>
    <name evidence="2" type="ORF">AYBTSS11_LOCUS3350</name>
</gene>
<evidence type="ECO:0000256" key="1">
    <source>
        <dbReference type="SAM" id="MobiDB-lite"/>
    </source>
</evidence>
<feature type="compositionally biased region" description="Low complexity" evidence="1">
    <location>
        <begin position="15"/>
        <end position="26"/>
    </location>
</feature>
<reference evidence="2" key="1">
    <citation type="submission" date="2023-10" db="EMBL/GenBank/DDBJ databases">
        <authorList>
            <person name="Domelevo Entfellner J.-B."/>
        </authorList>
    </citation>
    <scope>NUCLEOTIDE SEQUENCE</scope>
</reference>
<protein>
    <submittedName>
        <fullName evidence="2">Uncharacterized protein</fullName>
    </submittedName>
</protein>
<feature type="region of interest" description="Disordered" evidence="1">
    <location>
        <begin position="1"/>
        <end position="77"/>
    </location>
</feature>
<keyword evidence="3" id="KW-1185">Reference proteome</keyword>